<name>A0A4Y2MHZ7_ARAVE</name>
<dbReference type="EMBL" id="BGPR01007339">
    <property type="protein sequence ID" value="GBN26112.1"/>
    <property type="molecule type" value="Genomic_DNA"/>
</dbReference>
<gene>
    <name evidence="2" type="ORF">AVEN_149156_1</name>
</gene>
<dbReference type="Proteomes" id="UP000499080">
    <property type="component" value="Unassembled WGS sequence"/>
</dbReference>
<organism evidence="2 3">
    <name type="scientific">Araneus ventricosus</name>
    <name type="common">Orbweaver spider</name>
    <name type="synonym">Epeira ventricosa</name>
    <dbReference type="NCBI Taxonomy" id="182803"/>
    <lineage>
        <taxon>Eukaryota</taxon>
        <taxon>Metazoa</taxon>
        <taxon>Ecdysozoa</taxon>
        <taxon>Arthropoda</taxon>
        <taxon>Chelicerata</taxon>
        <taxon>Arachnida</taxon>
        <taxon>Araneae</taxon>
        <taxon>Araneomorphae</taxon>
        <taxon>Entelegynae</taxon>
        <taxon>Araneoidea</taxon>
        <taxon>Araneidae</taxon>
        <taxon>Araneus</taxon>
    </lineage>
</organism>
<sequence length="285" mass="31131">MFVDRSSAIFQLTDAAPLALEEPLLGLVAGVDPLLRDHLHGRTAGPLTEVDREADVPALGLELPLEEGAGHLHPDGDHLLGEGADGQLEGARIGAQLLLVVAEHSHKSVLTNLPALTFDLRRKSAFAKGSGVMKLRAVGKRNNRQGSLQFLSPLLLPVWTPGLVSTREGGDFLVRRPRRNHVFSLPFLFNFLTYHSVNFRVTTDNFGKQNAFSIEAEKHGVNAFSQNEIEHLKCCDDDVITSGENSEDDIVALVNEENNAIVDSSSDMEEEQDEPWPSIADAKAF</sequence>
<evidence type="ECO:0000313" key="2">
    <source>
        <dbReference type="EMBL" id="GBN26112.1"/>
    </source>
</evidence>
<accession>A0A4Y2MHZ7</accession>
<protein>
    <submittedName>
        <fullName evidence="2">Uncharacterized protein</fullName>
    </submittedName>
</protein>
<evidence type="ECO:0000313" key="3">
    <source>
        <dbReference type="Proteomes" id="UP000499080"/>
    </source>
</evidence>
<comment type="caution">
    <text evidence="2">The sequence shown here is derived from an EMBL/GenBank/DDBJ whole genome shotgun (WGS) entry which is preliminary data.</text>
</comment>
<keyword evidence="3" id="KW-1185">Reference proteome</keyword>
<dbReference type="AlphaFoldDB" id="A0A4Y2MHZ7"/>
<feature type="region of interest" description="Disordered" evidence="1">
    <location>
        <begin position="262"/>
        <end position="285"/>
    </location>
</feature>
<proteinExistence type="predicted"/>
<reference evidence="2 3" key="1">
    <citation type="journal article" date="2019" name="Sci. Rep.">
        <title>Orb-weaving spider Araneus ventricosus genome elucidates the spidroin gene catalogue.</title>
        <authorList>
            <person name="Kono N."/>
            <person name="Nakamura H."/>
            <person name="Ohtoshi R."/>
            <person name="Moran D.A.P."/>
            <person name="Shinohara A."/>
            <person name="Yoshida Y."/>
            <person name="Fujiwara M."/>
            <person name="Mori M."/>
            <person name="Tomita M."/>
            <person name="Arakawa K."/>
        </authorList>
    </citation>
    <scope>NUCLEOTIDE SEQUENCE [LARGE SCALE GENOMIC DNA]</scope>
</reference>
<evidence type="ECO:0000256" key="1">
    <source>
        <dbReference type="SAM" id="MobiDB-lite"/>
    </source>
</evidence>